<dbReference type="Gene3D" id="3.30.70.1620">
    <property type="match status" value="1"/>
</dbReference>
<feature type="coiled-coil region" evidence="13">
    <location>
        <begin position="388"/>
        <end position="415"/>
    </location>
</feature>
<dbReference type="SUPFAM" id="SSF75553">
    <property type="entry name" value="Smc hinge domain"/>
    <property type="match status" value="1"/>
</dbReference>
<feature type="coiled-coil region" evidence="13">
    <location>
        <begin position="178"/>
        <end position="230"/>
    </location>
</feature>
<dbReference type="Pfam" id="PF02463">
    <property type="entry name" value="SMC_N"/>
    <property type="match status" value="2"/>
</dbReference>
<comment type="similarity">
    <text evidence="2">Belongs to the SMC family. SMC2 subfamily.</text>
</comment>
<evidence type="ECO:0000313" key="16">
    <source>
        <dbReference type="EMBL" id="KAK7870172.1"/>
    </source>
</evidence>
<dbReference type="InterPro" id="IPR027417">
    <property type="entry name" value="P-loop_NTPase"/>
</dbReference>
<protein>
    <recommendedName>
        <fullName evidence="12">Structural maintenance of chromosomes protein</fullName>
    </recommendedName>
</protein>
<evidence type="ECO:0000256" key="11">
    <source>
        <dbReference type="ARBA" id="ARBA00058936"/>
    </source>
</evidence>
<keyword evidence="8" id="KW-0226">DNA condensation</keyword>
<comment type="subcellular location">
    <subcellularLocation>
        <location evidence="1 12">Nucleus</location>
    </subcellularLocation>
</comment>
<comment type="caution">
    <text evidence="16">The sequence shown here is derived from an EMBL/GenBank/DDBJ whole genome shotgun (WGS) entry which is preliminary data.</text>
</comment>
<feature type="coiled-coil region" evidence="13">
    <location>
        <begin position="260"/>
        <end position="351"/>
    </location>
</feature>
<keyword evidence="4" id="KW-0547">Nucleotide-binding</keyword>
<evidence type="ECO:0000256" key="9">
    <source>
        <dbReference type="ARBA" id="ARBA00023242"/>
    </source>
</evidence>
<dbReference type="GO" id="GO:0005634">
    <property type="term" value="C:nucleus"/>
    <property type="evidence" value="ECO:0007669"/>
    <property type="project" value="UniProtKB-SubCell"/>
</dbReference>
<evidence type="ECO:0000256" key="12">
    <source>
        <dbReference type="PIRNR" id="PIRNR005719"/>
    </source>
</evidence>
<evidence type="ECO:0000256" key="14">
    <source>
        <dbReference type="SAM" id="MobiDB-lite"/>
    </source>
</evidence>
<dbReference type="GO" id="GO:0005524">
    <property type="term" value="F:ATP binding"/>
    <property type="evidence" value="ECO:0007669"/>
    <property type="project" value="UniProtKB-KW"/>
</dbReference>
<evidence type="ECO:0000259" key="15">
    <source>
        <dbReference type="SMART" id="SM00968"/>
    </source>
</evidence>
<gene>
    <name evidence="16" type="ORF">R5R35_012730</name>
</gene>
<dbReference type="GO" id="GO:0016887">
    <property type="term" value="F:ATP hydrolysis activity"/>
    <property type="evidence" value="ECO:0007669"/>
    <property type="project" value="InterPro"/>
</dbReference>
<dbReference type="GO" id="GO:0030261">
    <property type="term" value="P:chromosome condensation"/>
    <property type="evidence" value="ECO:0007669"/>
    <property type="project" value="UniProtKB-KW"/>
</dbReference>
<evidence type="ECO:0000256" key="2">
    <source>
        <dbReference type="ARBA" id="ARBA00005231"/>
    </source>
</evidence>
<dbReference type="Gene3D" id="1.20.1060.20">
    <property type="match status" value="1"/>
</dbReference>
<organism evidence="16 17">
    <name type="scientific">Gryllus longicercus</name>
    <dbReference type="NCBI Taxonomy" id="2509291"/>
    <lineage>
        <taxon>Eukaryota</taxon>
        <taxon>Metazoa</taxon>
        <taxon>Ecdysozoa</taxon>
        <taxon>Arthropoda</taxon>
        <taxon>Hexapoda</taxon>
        <taxon>Insecta</taxon>
        <taxon>Pterygota</taxon>
        <taxon>Neoptera</taxon>
        <taxon>Polyneoptera</taxon>
        <taxon>Orthoptera</taxon>
        <taxon>Ensifera</taxon>
        <taxon>Gryllidea</taxon>
        <taxon>Grylloidea</taxon>
        <taxon>Gryllidae</taxon>
        <taxon>Gryllinae</taxon>
        <taxon>Gryllus</taxon>
    </lineage>
</organism>
<dbReference type="FunFam" id="3.40.50.300:FF:000385">
    <property type="entry name" value="Structural maintenance of chromosomes 2"/>
    <property type="match status" value="1"/>
</dbReference>
<feature type="coiled-coil region" evidence="13">
    <location>
        <begin position="984"/>
        <end position="1028"/>
    </location>
</feature>
<keyword evidence="10" id="KW-0131">Cell cycle</keyword>
<sequence>MYVKTITLEGFKSYGKRQEIKGFDPEFNAITGLNGSGKSNILDAICFVLGITNLTQVRATSLQELVYKNGQAGITKASVTIVFDNSNRETSPLGYEQYNEISVTRQVVMGGKNKYLINGTNVQNKRVQDLFCSVQLNVNNPHFLIMQGRITKVLNMKPAEILSMIEEAAGTRMYENKKQMAQKTIEKKETKLKELNEVINEEITPKIEKLKEEQKQYLEYQRVNRELEKLTKLYVSWKYGKYLNNVQSNQDDVVKVKQLIEDTKGKITAGEEEAQKLDAQVEEMQKEKDEAAGAQLRDLEACLKEAEKNEARAGAQLKSLIDTINSEAKKIKQLEKNLKDDETALASKKKEQEEMGDVFGKLRETAERDTEALANARTHYQAVSSGMLANEEGENATLQEQLLAAKQEVAQAGTEKKQFVMQRQHFETEHKQKQQEMLRTQKDYSKDEMLLNKKQKEVEALQTTLSKLGIQEGQLENLQEERRVLHESVRRLKDKVANFEDRNPQLTFKYRDPEPNFNHSTVKGLVCMNLRLKNPGMARALQVAGGGRLFNVIVDTEKTGKKLLERGNLQKRTTFIPLNQISARGLPNNVVQLAQQVGGKENVFPALSLVEYDKELQPAMEFVFGQTFICRDMDIAKKVTFHPKIMKKSVTFDGDVMDPSGTLAGGAAERGIPILQQLAQLNEDRAELKSKMDSLNKVEESLKHISRDARTYNETKEKLELASHELEMVKKKLEQTTHHQYKEEVEKLATNIEELKVKETKCDEIVKEGAKKVSELENKVKNAKAILEKELKAAKAELDRLTKQCETSKEKWQQREQECQTLDMEVTELIKSIETAKSNLETAQKELEEQQQKREELKTETEETKVTAQKVRSEVKNHKEVINAKSKEIQATLSRKEQLVKEKDDLLLEVKKFEHEVAKIEEQGLAIKQCIADLEEQYDWIVRDKKFFGVKGGAYDYTGLDMNHMGKTISNMEQQQKDVGRNINARAMNMLGREEEQYAELMRKKNVVENDKTKIKEVIKELDEKKNVALRKAWHQVNKDFGSIFSSLLPGARACLNPSEGKDVLDGLEIKVGFGDTWKESLGELSGGQRSLVALSLILSMLLFKPAPIYILDEVDAALDLSHTQNIGNMLKKHFKHSQFIIVSLKDGMFNNANVLFRTQFIDGMSTVTRHAQRS</sequence>
<dbReference type="GO" id="GO:0051301">
    <property type="term" value="P:cell division"/>
    <property type="evidence" value="ECO:0007669"/>
    <property type="project" value="UniProtKB-KW"/>
</dbReference>
<keyword evidence="6" id="KW-0067">ATP-binding</keyword>
<evidence type="ECO:0000256" key="10">
    <source>
        <dbReference type="ARBA" id="ARBA00023306"/>
    </source>
</evidence>
<feature type="domain" description="SMC hinge" evidence="15">
    <location>
        <begin position="520"/>
        <end position="640"/>
    </location>
</feature>
<dbReference type="InterPro" id="IPR010935">
    <property type="entry name" value="SMC_hinge"/>
</dbReference>
<keyword evidence="9 12" id="KW-0539">Nucleus</keyword>
<evidence type="ECO:0000256" key="7">
    <source>
        <dbReference type="ARBA" id="ARBA00023054"/>
    </source>
</evidence>
<dbReference type="PANTHER" id="PTHR43977">
    <property type="entry name" value="STRUCTURAL MAINTENANCE OF CHROMOSOMES PROTEIN 3"/>
    <property type="match status" value="1"/>
</dbReference>
<dbReference type="AlphaFoldDB" id="A0AAN9VYJ8"/>
<dbReference type="Pfam" id="PF06470">
    <property type="entry name" value="SMC_hinge"/>
    <property type="match status" value="1"/>
</dbReference>
<dbReference type="Gene3D" id="3.40.50.300">
    <property type="entry name" value="P-loop containing nucleotide triphosphate hydrolases"/>
    <property type="match status" value="2"/>
</dbReference>
<dbReference type="InterPro" id="IPR027120">
    <property type="entry name" value="Smc2_ABC"/>
</dbReference>
<evidence type="ECO:0000256" key="6">
    <source>
        <dbReference type="ARBA" id="ARBA00022840"/>
    </source>
</evidence>
<keyword evidence="17" id="KW-1185">Reference proteome</keyword>
<accession>A0AAN9VYJ8</accession>
<evidence type="ECO:0000256" key="3">
    <source>
        <dbReference type="ARBA" id="ARBA00022618"/>
    </source>
</evidence>
<evidence type="ECO:0000256" key="13">
    <source>
        <dbReference type="SAM" id="Coils"/>
    </source>
</evidence>
<evidence type="ECO:0000313" key="17">
    <source>
        <dbReference type="Proteomes" id="UP001378592"/>
    </source>
</evidence>
<name>A0AAN9VYJ8_9ORTH</name>
<evidence type="ECO:0000256" key="5">
    <source>
        <dbReference type="ARBA" id="ARBA00022776"/>
    </source>
</evidence>
<reference evidence="16 17" key="1">
    <citation type="submission" date="2024-03" db="EMBL/GenBank/DDBJ databases">
        <title>The genome assembly and annotation of the cricket Gryllus longicercus Weissman &amp; Gray.</title>
        <authorList>
            <person name="Szrajer S."/>
            <person name="Gray D."/>
            <person name="Ylla G."/>
        </authorList>
    </citation>
    <scope>NUCLEOTIDE SEQUENCE [LARGE SCALE GENOMIC DNA]</scope>
    <source>
        <strain evidence="16">DAG 2021-001</strain>
        <tissue evidence="16">Whole body minus gut</tissue>
    </source>
</reference>
<dbReference type="InterPro" id="IPR003395">
    <property type="entry name" value="RecF/RecN/SMC_N"/>
</dbReference>
<feature type="coiled-coil region" evidence="13">
    <location>
        <begin position="451"/>
        <end position="502"/>
    </location>
</feature>
<dbReference type="FunFam" id="3.40.50.300:FF:000278">
    <property type="entry name" value="Structural maintenance of chromosomes 2"/>
    <property type="match status" value="1"/>
</dbReference>
<comment type="function">
    <text evidence="11">Central component of the condensin complex, a complex required for conversion of interphase chromatin into mitotic-like condense chromosomes. The condensin complex probably introduces positive supercoils into relaxed DNA in the presence of type I topoisomerases and converts nicked DNA into positive knotted forms in the presence of type II topoisomerases.</text>
</comment>
<keyword evidence="3" id="KW-0132">Cell division</keyword>
<evidence type="ECO:0000256" key="8">
    <source>
        <dbReference type="ARBA" id="ARBA00023067"/>
    </source>
</evidence>
<dbReference type="InterPro" id="IPR024704">
    <property type="entry name" value="SMC"/>
</dbReference>
<evidence type="ECO:0000256" key="1">
    <source>
        <dbReference type="ARBA" id="ARBA00004123"/>
    </source>
</evidence>
<dbReference type="SMART" id="SM00968">
    <property type="entry name" value="SMC_hinge"/>
    <property type="match status" value="1"/>
</dbReference>
<dbReference type="PIRSF" id="PIRSF005719">
    <property type="entry name" value="SMC"/>
    <property type="match status" value="1"/>
</dbReference>
<dbReference type="CDD" id="cd03273">
    <property type="entry name" value="ABC_SMC2_euk"/>
    <property type="match status" value="1"/>
</dbReference>
<evidence type="ECO:0000256" key="4">
    <source>
        <dbReference type="ARBA" id="ARBA00022741"/>
    </source>
</evidence>
<feature type="region of interest" description="Disordered" evidence="14">
    <location>
        <begin position="843"/>
        <end position="865"/>
    </location>
</feature>
<dbReference type="InterPro" id="IPR036277">
    <property type="entry name" value="SMC_hinge_sf"/>
</dbReference>
<keyword evidence="7 13" id="KW-0175">Coiled coil</keyword>
<dbReference type="SUPFAM" id="SSF52540">
    <property type="entry name" value="P-loop containing nucleoside triphosphate hydrolases"/>
    <property type="match status" value="1"/>
</dbReference>
<keyword evidence="5" id="KW-0498">Mitosis</keyword>
<dbReference type="Proteomes" id="UP001378592">
    <property type="component" value="Unassembled WGS sequence"/>
</dbReference>
<dbReference type="EMBL" id="JAZDUA010000063">
    <property type="protein sequence ID" value="KAK7870172.1"/>
    <property type="molecule type" value="Genomic_DNA"/>
</dbReference>
<proteinExistence type="inferred from homology"/>
<dbReference type="GO" id="GO:0005694">
    <property type="term" value="C:chromosome"/>
    <property type="evidence" value="ECO:0007669"/>
    <property type="project" value="InterPro"/>
</dbReference>